<name>A0A4C2EJ21_9EURY</name>
<comment type="similarity">
    <text evidence="6">Belongs to the FPP/GGPP synthase family.</text>
</comment>
<dbReference type="GO" id="GO:0046872">
    <property type="term" value="F:metal ion binding"/>
    <property type="evidence" value="ECO:0007669"/>
    <property type="project" value="UniProtKB-KW"/>
</dbReference>
<gene>
    <name evidence="7" type="ORF">Harman_12850</name>
</gene>
<comment type="cofactor">
    <cofactor evidence="1">
        <name>Mg(2+)</name>
        <dbReference type="ChEBI" id="CHEBI:18420"/>
    </cofactor>
</comment>
<dbReference type="OrthoDB" id="106922at2157"/>
<dbReference type="EMBL" id="BIXZ01000001">
    <property type="protein sequence ID" value="GCF13350.1"/>
    <property type="molecule type" value="Genomic_DNA"/>
</dbReference>
<dbReference type="Pfam" id="PF00348">
    <property type="entry name" value="polyprenyl_synt"/>
    <property type="match status" value="1"/>
</dbReference>
<organism evidence="7 8">
    <name type="scientific">Haloarcula mannanilytica</name>
    <dbReference type="NCBI Taxonomy" id="2509225"/>
    <lineage>
        <taxon>Archaea</taxon>
        <taxon>Methanobacteriati</taxon>
        <taxon>Methanobacteriota</taxon>
        <taxon>Stenosarchaea group</taxon>
        <taxon>Halobacteria</taxon>
        <taxon>Halobacteriales</taxon>
        <taxon>Haloarculaceae</taxon>
        <taxon>Haloarcula</taxon>
    </lineage>
</organism>
<dbReference type="InterPro" id="IPR033749">
    <property type="entry name" value="Polyprenyl_synt_CS"/>
</dbReference>
<evidence type="ECO:0000256" key="3">
    <source>
        <dbReference type="ARBA" id="ARBA00022723"/>
    </source>
</evidence>
<evidence type="ECO:0000256" key="5">
    <source>
        <dbReference type="ARBA" id="ARBA00023229"/>
    </source>
</evidence>
<keyword evidence="3" id="KW-0479">Metal-binding</keyword>
<dbReference type="SFLD" id="SFLDS00005">
    <property type="entry name" value="Isoprenoid_Synthase_Type_I"/>
    <property type="match status" value="1"/>
</dbReference>
<dbReference type="SFLD" id="SFLDG01017">
    <property type="entry name" value="Polyprenyl_Transferase_Like"/>
    <property type="match status" value="1"/>
</dbReference>
<keyword evidence="5" id="KW-0414">Isoprene biosynthesis</keyword>
<dbReference type="InterPro" id="IPR000092">
    <property type="entry name" value="Polyprenyl_synt"/>
</dbReference>
<evidence type="ECO:0000256" key="6">
    <source>
        <dbReference type="RuleBase" id="RU004466"/>
    </source>
</evidence>
<protein>
    <submittedName>
        <fullName evidence="7">Isopentenyl pyrophosphate isomerase</fullName>
    </submittedName>
</protein>
<sequence length="280" mass="30377">MEYLERRRDQVEERLEAVLDSVEPDELADEVRHVALSGGKRVRPTVTVLVCEALGGEPADAVDFAVGIELVHNASLVIDDIIDESELRRGSPAAWAAFGHGPAIIASDGLLGEAFDLFSTDERAMQTVSESMVELGEGEAMELVAEPTNEEEYMELARRKTGALFRAAAELGAIAADSDPYTVEAVGRYAERVGVAFQMRDDVLDATADAETLGKPAGTDAEMERPSLVEVTELTTEEANERARAESDAALESLSTIDAPDSQSMEYLRDLAEFVVVRER</sequence>
<dbReference type="CDD" id="cd00685">
    <property type="entry name" value="Trans_IPPS_HT"/>
    <property type="match status" value="1"/>
</dbReference>
<dbReference type="GO" id="GO:0016853">
    <property type="term" value="F:isomerase activity"/>
    <property type="evidence" value="ECO:0007669"/>
    <property type="project" value="UniProtKB-KW"/>
</dbReference>
<dbReference type="AlphaFoldDB" id="A0A4C2EJ21"/>
<evidence type="ECO:0000313" key="8">
    <source>
        <dbReference type="Proteomes" id="UP000304382"/>
    </source>
</evidence>
<keyword evidence="8" id="KW-1185">Reference proteome</keyword>
<accession>A0A4C2EJ21</accession>
<evidence type="ECO:0000256" key="2">
    <source>
        <dbReference type="ARBA" id="ARBA00022679"/>
    </source>
</evidence>
<dbReference type="SUPFAM" id="SSF48576">
    <property type="entry name" value="Terpenoid synthases"/>
    <property type="match status" value="1"/>
</dbReference>
<dbReference type="PROSITE" id="PS00723">
    <property type="entry name" value="POLYPRENYL_SYNTHASE_1"/>
    <property type="match status" value="1"/>
</dbReference>
<dbReference type="GO" id="GO:0004659">
    <property type="term" value="F:prenyltransferase activity"/>
    <property type="evidence" value="ECO:0007669"/>
    <property type="project" value="InterPro"/>
</dbReference>
<evidence type="ECO:0000256" key="4">
    <source>
        <dbReference type="ARBA" id="ARBA00022842"/>
    </source>
</evidence>
<keyword evidence="7" id="KW-0413">Isomerase</keyword>
<dbReference type="PANTHER" id="PTHR43281">
    <property type="entry name" value="FARNESYL DIPHOSPHATE SYNTHASE"/>
    <property type="match status" value="1"/>
</dbReference>
<keyword evidence="2 6" id="KW-0808">Transferase</keyword>
<evidence type="ECO:0000313" key="7">
    <source>
        <dbReference type="EMBL" id="GCF13350.1"/>
    </source>
</evidence>
<comment type="caution">
    <text evidence="7">The sequence shown here is derived from an EMBL/GenBank/DDBJ whole genome shotgun (WGS) entry which is preliminary data.</text>
</comment>
<dbReference type="GO" id="GO:0008299">
    <property type="term" value="P:isoprenoid biosynthetic process"/>
    <property type="evidence" value="ECO:0007669"/>
    <property type="project" value="UniProtKB-KW"/>
</dbReference>
<dbReference type="InterPro" id="IPR008949">
    <property type="entry name" value="Isoprenoid_synthase_dom_sf"/>
</dbReference>
<reference evidence="7 8" key="1">
    <citation type="submission" date="2019-02" db="EMBL/GenBank/DDBJ databases">
        <title>Haloarcula mannanilyticum sp. nov., a mannan degrading haloarchaeon isolated from commercial salt.</title>
        <authorList>
            <person name="Enomoto S."/>
            <person name="Shimane Y."/>
            <person name="Kamekura M."/>
            <person name="Ito T."/>
            <person name="Moriya O."/>
            <person name="Ihara K."/>
            <person name="Takahashi-Ando N."/>
            <person name="Fukushima Y."/>
            <person name="Yoshida Y."/>
            <person name="Usama R."/>
            <person name="Takai K."/>
            <person name="Minegishi H."/>
        </authorList>
    </citation>
    <scope>NUCLEOTIDE SEQUENCE [LARGE SCALE GENOMIC DNA]</scope>
    <source>
        <strain evidence="7 8">MD130-1</strain>
    </source>
</reference>
<dbReference type="Proteomes" id="UP000304382">
    <property type="component" value="Unassembled WGS sequence"/>
</dbReference>
<dbReference type="PROSITE" id="PS00444">
    <property type="entry name" value="POLYPRENYL_SYNTHASE_2"/>
    <property type="match status" value="1"/>
</dbReference>
<dbReference type="PANTHER" id="PTHR43281:SF1">
    <property type="entry name" value="FARNESYL DIPHOSPHATE SYNTHASE"/>
    <property type="match status" value="1"/>
</dbReference>
<proteinExistence type="inferred from homology"/>
<dbReference type="RefSeq" id="WP_137682969.1">
    <property type="nucleotide sequence ID" value="NZ_BIXZ01000001.1"/>
</dbReference>
<evidence type="ECO:0000256" key="1">
    <source>
        <dbReference type="ARBA" id="ARBA00001946"/>
    </source>
</evidence>
<dbReference type="Gene3D" id="1.10.600.10">
    <property type="entry name" value="Farnesyl Diphosphate Synthase"/>
    <property type="match status" value="1"/>
</dbReference>
<keyword evidence="4" id="KW-0460">Magnesium</keyword>